<evidence type="ECO:0000256" key="6">
    <source>
        <dbReference type="ARBA" id="ARBA00022842"/>
    </source>
</evidence>
<dbReference type="Proteomes" id="UP000198815">
    <property type="component" value="Unassembled WGS sequence"/>
</dbReference>
<dbReference type="PANTHER" id="PTHR43322">
    <property type="entry name" value="1-D-DEOXYXYLULOSE 5-PHOSPHATE SYNTHASE-RELATED"/>
    <property type="match status" value="1"/>
</dbReference>
<evidence type="ECO:0000256" key="1">
    <source>
        <dbReference type="ARBA" id="ARBA00004980"/>
    </source>
</evidence>
<dbReference type="GO" id="GO:0016114">
    <property type="term" value="P:terpenoid biosynthetic process"/>
    <property type="evidence" value="ECO:0007669"/>
    <property type="project" value="UniProtKB-UniRule"/>
</dbReference>
<dbReference type="GO" id="GO:0030976">
    <property type="term" value="F:thiamine pyrophosphate binding"/>
    <property type="evidence" value="ECO:0007669"/>
    <property type="project" value="UniProtKB-UniRule"/>
</dbReference>
<feature type="binding site" evidence="10">
    <location>
        <position position="287"/>
    </location>
    <ligand>
        <name>thiamine diphosphate</name>
        <dbReference type="ChEBI" id="CHEBI:58937"/>
    </ligand>
</feature>
<dbReference type="HAMAP" id="MF_00315">
    <property type="entry name" value="DXP_synth"/>
    <property type="match status" value="1"/>
</dbReference>
<feature type="binding site" evidence="10">
    <location>
        <begin position="147"/>
        <end position="148"/>
    </location>
    <ligand>
        <name>thiamine diphosphate</name>
        <dbReference type="ChEBI" id="CHEBI:58937"/>
    </ligand>
</feature>
<dbReference type="PROSITE" id="PS00801">
    <property type="entry name" value="TRANSKETOLASE_1"/>
    <property type="match status" value="1"/>
</dbReference>
<proteinExistence type="inferred from homology"/>
<dbReference type="InterPro" id="IPR005475">
    <property type="entry name" value="Transketolase-like_Pyr-bd"/>
</dbReference>
<dbReference type="InterPro" id="IPR005477">
    <property type="entry name" value="Dxylulose-5-P_synthase"/>
</dbReference>
<dbReference type="SUPFAM" id="SSF52922">
    <property type="entry name" value="TK C-terminal domain-like"/>
    <property type="match status" value="1"/>
</dbReference>
<dbReference type="PANTHER" id="PTHR43322:SF5">
    <property type="entry name" value="1-DEOXY-D-XYLULOSE-5-PHOSPHATE SYNTHASE, CHLOROPLASTIC"/>
    <property type="match status" value="1"/>
</dbReference>
<keyword evidence="5 10" id="KW-0479">Metal-binding</keyword>
<feature type="binding site" evidence="10">
    <location>
        <begin position="114"/>
        <end position="116"/>
    </location>
    <ligand>
        <name>thiamine diphosphate</name>
        <dbReference type="ChEBI" id="CHEBI:58937"/>
    </ligand>
</feature>
<name>A0A1H9QNK4_9ACTN</name>
<evidence type="ECO:0000256" key="3">
    <source>
        <dbReference type="ARBA" id="ARBA00011738"/>
    </source>
</evidence>
<feature type="binding site" evidence="10">
    <location>
        <position position="176"/>
    </location>
    <ligand>
        <name>thiamine diphosphate</name>
        <dbReference type="ChEBI" id="CHEBI:58937"/>
    </ligand>
</feature>
<dbReference type="Gene3D" id="3.40.50.920">
    <property type="match status" value="1"/>
</dbReference>
<dbReference type="GO" id="GO:0008661">
    <property type="term" value="F:1-deoxy-D-xylulose-5-phosphate synthase activity"/>
    <property type="evidence" value="ECO:0007669"/>
    <property type="project" value="UniProtKB-UniRule"/>
</dbReference>
<dbReference type="Gene3D" id="3.40.50.970">
    <property type="match status" value="2"/>
</dbReference>
<dbReference type="InterPro" id="IPR033248">
    <property type="entry name" value="Transketolase_C"/>
</dbReference>
<evidence type="ECO:0000256" key="9">
    <source>
        <dbReference type="ARBA" id="ARBA00023229"/>
    </source>
</evidence>
<keyword evidence="13" id="KW-1185">Reference proteome</keyword>
<evidence type="ECO:0000259" key="11">
    <source>
        <dbReference type="SMART" id="SM00861"/>
    </source>
</evidence>
<evidence type="ECO:0000256" key="8">
    <source>
        <dbReference type="ARBA" id="ARBA00023052"/>
    </source>
</evidence>
<feature type="domain" description="Transketolase-like pyrimidine-binding" evidence="11">
    <location>
        <begin position="318"/>
        <end position="482"/>
    </location>
</feature>
<gene>
    <name evidence="10" type="primary">dxs</name>
    <name evidence="12" type="ORF">SAMN05443377_10422</name>
</gene>
<dbReference type="Pfam" id="PF02779">
    <property type="entry name" value="Transket_pyr"/>
    <property type="match status" value="1"/>
</dbReference>
<dbReference type="RefSeq" id="WP_091967721.1">
    <property type="nucleotide sequence ID" value="NZ_FOGZ01000004.1"/>
</dbReference>
<keyword evidence="6 10" id="KW-0460">Magnesium</keyword>
<dbReference type="STRING" id="64702.SAMN05443377_10422"/>
<sequence>MALLDGINGPADLKALTPRDRRVLAKEIRRFLITNVARTGGHLGPNLGVVELTMAIHLVFDSPHDPIVFDTGHQSYVHKILTGRAGQFTTLRQKDGLTGYPNRTESEHDWVENSHASTGLSWSEGMARGFRLTGQSDRTVVTVVGDGALTGGMTWEALNNIAVEPDLRMVIVVNDNGRSYAPTVGGLSEQLSGFRTDPRYEKTLDLIKASVSRAPLFGRQAYELLHGLKIGLKDVLAPQGLFSDLGLKYIGPIDGHDLNALVTALNQAKGFGGPVIVHAITVKGKGFPLAENHEEDRFHAIGQINAITGEPIQAEVKATWTDAFAQDMVDIGADHPRVVGVTAAMLHPVGLTRFAAAYPERVFDVGIAEQHAVASCAGMARAGLHPVFAVYSTFLNRAFDQLLLDVGMHRLGVTFVLDRAGITGPDGPSHDGVWDACLAGIVPGLRYAAPRDAQRLSDALVEAVEIDDAPTLIRYSKGKLPSPIAAVACQDGIDLLRRDNSRDVLVIGYGAMAGMALRTAERLARQGLGVTVADPVWALPVNPTLVKLASGFGLVVTIEDGLVVEGLGSHLQQAMSAAGVDVPMRQFGVPQEYLPVASRSQLLDELGLTDQQIARSVTEMAIAVRPRDTSAAVPSDAGTASYRPGD</sequence>
<evidence type="ECO:0000256" key="4">
    <source>
        <dbReference type="ARBA" id="ARBA00022679"/>
    </source>
</evidence>
<dbReference type="EMBL" id="FOGZ01000004">
    <property type="protein sequence ID" value="SER62018.1"/>
    <property type="molecule type" value="Genomic_DNA"/>
</dbReference>
<feature type="binding site" evidence="10">
    <location>
        <position position="146"/>
    </location>
    <ligand>
        <name>Mg(2+)</name>
        <dbReference type="ChEBI" id="CHEBI:18420"/>
    </ligand>
</feature>
<evidence type="ECO:0000313" key="12">
    <source>
        <dbReference type="EMBL" id="SER62018.1"/>
    </source>
</evidence>
<comment type="similarity">
    <text evidence="2 10">Belongs to the transketolase family. DXPS subfamily.</text>
</comment>
<evidence type="ECO:0000256" key="2">
    <source>
        <dbReference type="ARBA" id="ARBA00011081"/>
    </source>
</evidence>
<dbReference type="GO" id="GO:0019288">
    <property type="term" value="P:isopentenyl diphosphate biosynthetic process, methylerythritol 4-phosphate pathway"/>
    <property type="evidence" value="ECO:0007669"/>
    <property type="project" value="TreeGrafter"/>
</dbReference>
<dbReference type="SMART" id="SM00861">
    <property type="entry name" value="Transket_pyr"/>
    <property type="match status" value="1"/>
</dbReference>
<feature type="binding site" evidence="10">
    <location>
        <position position="369"/>
    </location>
    <ligand>
        <name>thiamine diphosphate</name>
        <dbReference type="ChEBI" id="CHEBI:58937"/>
    </ligand>
</feature>
<dbReference type="SUPFAM" id="SSF52518">
    <property type="entry name" value="Thiamin diphosphate-binding fold (THDP-binding)"/>
    <property type="match status" value="2"/>
</dbReference>
<dbReference type="GO" id="GO:0005829">
    <property type="term" value="C:cytosol"/>
    <property type="evidence" value="ECO:0007669"/>
    <property type="project" value="TreeGrafter"/>
</dbReference>
<comment type="catalytic activity">
    <reaction evidence="10">
        <text>D-glyceraldehyde 3-phosphate + pyruvate + H(+) = 1-deoxy-D-xylulose 5-phosphate + CO2</text>
        <dbReference type="Rhea" id="RHEA:12605"/>
        <dbReference type="ChEBI" id="CHEBI:15361"/>
        <dbReference type="ChEBI" id="CHEBI:15378"/>
        <dbReference type="ChEBI" id="CHEBI:16526"/>
        <dbReference type="ChEBI" id="CHEBI:57792"/>
        <dbReference type="ChEBI" id="CHEBI:59776"/>
        <dbReference type="EC" id="2.2.1.7"/>
    </reaction>
</comment>
<dbReference type="NCBIfam" id="NF003933">
    <property type="entry name" value="PRK05444.2-2"/>
    <property type="match status" value="1"/>
</dbReference>
<dbReference type="CDD" id="cd07033">
    <property type="entry name" value="TPP_PYR_DXS_TK_like"/>
    <property type="match status" value="1"/>
</dbReference>
<keyword evidence="4 10" id="KW-0808">Transferase</keyword>
<evidence type="ECO:0000256" key="10">
    <source>
        <dbReference type="HAMAP-Rule" id="MF_00315"/>
    </source>
</evidence>
<comment type="subunit">
    <text evidence="3 10">Homodimer.</text>
</comment>
<comment type="pathway">
    <text evidence="1 10">Metabolic intermediate biosynthesis; 1-deoxy-D-xylulose 5-phosphate biosynthesis; 1-deoxy-D-xylulose 5-phosphate from D-glyceraldehyde 3-phosphate and pyruvate: step 1/1.</text>
</comment>
<keyword evidence="9 10" id="KW-0414">Isoprene biosynthesis</keyword>
<comment type="function">
    <text evidence="10">Catalyzes the acyloin condensation reaction between C atoms 2 and 3 of pyruvate and glyceraldehyde 3-phosphate to yield 1-deoxy-D-xylulose-5-phosphate (DXP).</text>
</comment>
<dbReference type="GO" id="GO:0000287">
    <property type="term" value="F:magnesium ion binding"/>
    <property type="evidence" value="ECO:0007669"/>
    <property type="project" value="UniProtKB-UniRule"/>
</dbReference>
<feature type="binding site" evidence="10">
    <location>
        <position position="176"/>
    </location>
    <ligand>
        <name>Mg(2+)</name>
        <dbReference type="ChEBI" id="CHEBI:18420"/>
    </ligand>
</feature>
<protein>
    <recommendedName>
        <fullName evidence="10">1-deoxy-D-xylulose-5-phosphate synthase</fullName>
        <ecNumber evidence="10">2.2.1.7</ecNumber>
    </recommendedName>
    <alternativeName>
        <fullName evidence="10">1-deoxyxylulose-5-phosphate synthase</fullName>
        <shortName evidence="10">DXP synthase</shortName>
        <shortName evidence="10">DXPS</shortName>
    </alternativeName>
</protein>
<dbReference type="NCBIfam" id="TIGR00204">
    <property type="entry name" value="dxs"/>
    <property type="match status" value="1"/>
</dbReference>
<comment type="cofactor">
    <cofactor evidence="10">
        <name>thiamine diphosphate</name>
        <dbReference type="ChEBI" id="CHEBI:58937"/>
    </cofactor>
    <text evidence="10">Binds 1 thiamine pyrophosphate per subunit.</text>
</comment>
<dbReference type="Pfam" id="PF02780">
    <property type="entry name" value="Transketolase_C"/>
    <property type="match status" value="1"/>
</dbReference>
<dbReference type="OrthoDB" id="9803371at2"/>
<dbReference type="AlphaFoldDB" id="A0A1H9QNK4"/>
<evidence type="ECO:0000313" key="13">
    <source>
        <dbReference type="Proteomes" id="UP000198815"/>
    </source>
</evidence>
<dbReference type="Pfam" id="PF13292">
    <property type="entry name" value="DXP_synthase_N"/>
    <property type="match status" value="1"/>
</dbReference>
<keyword evidence="7 10" id="KW-0784">Thiamine biosynthesis</keyword>
<organism evidence="12 13">
    <name type="scientific">Propionibacterium cyclohexanicum</name>
    <dbReference type="NCBI Taxonomy" id="64702"/>
    <lineage>
        <taxon>Bacteria</taxon>
        <taxon>Bacillati</taxon>
        <taxon>Actinomycetota</taxon>
        <taxon>Actinomycetes</taxon>
        <taxon>Propionibacteriales</taxon>
        <taxon>Propionibacteriaceae</taxon>
        <taxon>Propionibacterium</taxon>
    </lineage>
</organism>
<accession>A0A1H9QNK4</accession>
<dbReference type="InterPro" id="IPR049557">
    <property type="entry name" value="Transketolase_CS"/>
</dbReference>
<reference evidence="12 13" key="1">
    <citation type="submission" date="2016-10" db="EMBL/GenBank/DDBJ databases">
        <authorList>
            <person name="de Groot N.N."/>
        </authorList>
    </citation>
    <scope>NUCLEOTIDE SEQUENCE [LARGE SCALE GENOMIC DNA]</scope>
    <source>
        <strain evidence="12 13">DSM 16859</strain>
    </source>
</reference>
<evidence type="ECO:0000256" key="5">
    <source>
        <dbReference type="ARBA" id="ARBA00022723"/>
    </source>
</evidence>
<dbReference type="CDD" id="cd02007">
    <property type="entry name" value="TPP_DXS"/>
    <property type="match status" value="1"/>
</dbReference>
<dbReference type="GO" id="GO:0009228">
    <property type="term" value="P:thiamine biosynthetic process"/>
    <property type="evidence" value="ECO:0007669"/>
    <property type="project" value="UniProtKB-UniRule"/>
</dbReference>
<dbReference type="InterPro" id="IPR029061">
    <property type="entry name" value="THDP-binding"/>
</dbReference>
<dbReference type="UniPathway" id="UPA00064">
    <property type="reaction ID" value="UER00091"/>
</dbReference>
<comment type="cofactor">
    <cofactor evidence="10">
        <name>Mg(2+)</name>
        <dbReference type="ChEBI" id="CHEBI:18420"/>
    </cofactor>
    <text evidence="10">Binds 1 Mg(2+) ion per subunit.</text>
</comment>
<dbReference type="InterPro" id="IPR009014">
    <property type="entry name" value="Transketo_C/PFOR_II"/>
</dbReference>
<feature type="binding site" evidence="10">
    <location>
        <position position="73"/>
    </location>
    <ligand>
        <name>thiamine diphosphate</name>
        <dbReference type="ChEBI" id="CHEBI:58937"/>
    </ligand>
</feature>
<dbReference type="EC" id="2.2.1.7" evidence="10"/>
<evidence type="ECO:0000256" key="7">
    <source>
        <dbReference type="ARBA" id="ARBA00022977"/>
    </source>
</evidence>
<keyword evidence="8 10" id="KW-0786">Thiamine pyrophosphate</keyword>